<evidence type="ECO:0000313" key="15">
    <source>
        <dbReference type="Proteomes" id="UP001620597"/>
    </source>
</evidence>
<reference evidence="14 15" key="1">
    <citation type="submission" date="2024-03" db="EMBL/GenBank/DDBJ databases">
        <title>High-quality draft genome sequence of Oceanobacter sp. wDCs-4.</title>
        <authorList>
            <person name="Dong C."/>
        </authorList>
    </citation>
    <scope>NUCLEOTIDE SEQUENCE [LARGE SCALE GENOMIC DNA]</scope>
    <source>
        <strain evidence="15">wDCs-4</strain>
    </source>
</reference>
<dbReference type="InterPro" id="IPR007078">
    <property type="entry name" value="Haem_export_protD_CcmD"/>
</dbReference>
<sequence>MEFHSVGEFLAMGRHGLYVWLSYGLSALVIIANLVLPMMQRRRLIRQQGQQLRRDRRAQQASHDRTVVNEEKN</sequence>
<protein>
    <recommendedName>
        <fullName evidence="4 12">Heme exporter protein D</fullName>
    </recommendedName>
</protein>
<dbReference type="NCBIfam" id="TIGR03141">
    <property type="entry name" value="cytochro_ccmD"/>
    <property type="match status" value="1"/>
</dbReference>
<feature type="region of interest" description="Disordered" evidence="13">
    <location>
        <begin position="50"/>
        <end position="73"/>
    </location>
</feature>
<dbReference type="RefSeq" id="WP_416205538.1">
    <property type="nucleotide sequence ID" value="NZ_JBBKTX010000007.1"/>
</dbReference>
<keyword evidence="8 12" id="KW-0812">Transmembrane</keyword>
<evidence type="ECO:0000256" key="10">
    <source>
        <dbReference type="ARBA" id="ARBA00022989"/>
    </source>
</evidence>
<feature type="transmembrane region" description="Helical" evidence="12">
    <location>
        <begin position="17"/>
        <end position="36"/>
    </location>
</feature>
<proteinExistence type="inferred from homology"/>
<accession>A0ABW8NH10</accession>
<dbReference type="Proteomes" id="UP001620597">
    <property type="component" value="Unassembled WGS sequence"/>
</dbReference>
<dbReference type="Pfam" id="PF04995">
    <property type="entry name" value="CcmD"/>
    <property type="match status" value="1"/>
</dbReference>
<feature type="compositionally biased region" description="Basic and acidic residues" evidence="13">
    <location>
        <begin position="62"/>
        <end position="73"/>
    </location>
</feature>
<name>A0ABW8NH10_9GAMM</name>
<evidence type="ECO:0000256" key="9">
    <source>
        <dbReference type="ARBA" id="ARBA00022748"/>
    </source>
</evidence>
<dbReference type="PANTHER" id="PTHR37531">
    <property type="entry name" value="HEME EXPORTER PROTEIN D"/>
    <property type="match status" value="1"/>
</dbReference>
<organism evidence="14 15">
    <name type="scientific">Oceanobacter antarcticus</name>
    <dbReference type="NCBI Taxonomy" id="3133425"/>
    <lineage>
        <taxon>Bacteria</taxon>
        <taxon>Pseudomonadati</taxon>
        <taxon>Pseudomonadota</taxon>
        <taxon>Gammaproteobacteria</taxon>
        <taxon>Oceanospirillales</taxon>
        <taxon>Oceanospirillaceae</taxon>
        <taxon>Oceanobacter</taxon>
    </lineage>
</organism>
<comment type="caution">
    <text evidence="14">The sequence shown here is derived from an EMBL/GenBank/DDBJ whole genome shotgun (WGS) entry which is preliminary data.</text>
</comment>
<evidence type="ECO:0000256" key="2">
    <source>
        <dbReference type="ARBA" id="ARBA00004377"/>
    </source>
</evidence>
<evidence type="ECO:0000256" key="13">
    <source>
        <dbReference type="SAM" id="MobiDB-lite"/>
    </source>
</evidence>
<evidence type="ECO:0000256" key="11">
    <source>
        <dbReference type="ARBA" id="ARBA00023136"/>
    </source>
</evidence>
<evidence type="ECO:0000256" key="3">
    <source>
        <dbReference type="ARBA" id="ARBA00008741"/>
    </source>
</evidence>
<evidence type="ECO:0000313" key="14">
    <source>
        <dbReference type="EMBL" id="MFK4752236.1"/>
    </source>
</evidence>
<evidence type="ECO:0000256" key="5">
    <source>
        <dbReference type="ARBA" id="ARBA00022448"/>
    </source>
</evidence>
<keyword evidence="7 12" id="KW-0997">Cell inner membrane</keyword>
<dbReference type="EMBL" id="JBBKTX010000007">
    <property type="protein sequence ID" value="MFK4752236.1"/>
    <property type="molecule type" value="Genomic_DNA"/>
</dbReference>
<dbReference type="InterPro" id="IPR052075">
    <property type="entry name" value="Heme_exporter_D"/>
</dbReference>
<keyword evidence="5 12" id="KW-0813">Transport</keyword>
<keyword evidence="11 12" id="KW-0472">Membrane</keyword>
<dbReference type="PANTHER" id="PTHR37531:SF1">
    <property type="entry name" value="HEME EXPORTER PROTEIN D"/>
    <property type="match status" value="1"/>
</dbReference>
<evidence type="ECO:0000256" key="4">
    <source>
        <dbReference type="ARBA" id="ARBA00016461"/>
    </source>
</evidence>
<comment type="subcellular location">
    <subcellularLocation>
        <location evidence="2 12">Cell inner membrane</location>
        <topology evidence="2 12">Single-pass membrane protein</topology>
    </subcellularLocation>
</comment>
<evidence type="ECO:0000256" key="7">
    <source>
        <dbReference type="ARBA" id="ARBA00022519"/>
    </source>
</evidence>
<comment type="function">
    <text evidence="1 12">Required for the export of heme to the periplasm for the biogenesis of c-type cytochromes.</text>
</comment>
<keyword evidence="9 12" id="KW-0201">Cytochrome c-type biogenesis</keyword>
<evidence type="ECO:0000256" key="12">
    <source>
        <dbReference type="RuleBase" id="RU363101"/>
    </source>
</evidence>
<evidence type="ECO:0000256" key="8">
    <source>
        <dbReference type="ARBA" id="ARBA00022692"/>
    </source>
</evidence>
<evidence type="ECO:0000256" key="6">
    <source>
        <dbReference type="ARBA" id="ARBA00022475"/>
    </source>
</evidence>
<keyword evidence="6 12" id="KW-1003">Cell membrane</keyword>
<comment type="similarity">
    <text evidence="3 12">Belongs to the CcmD/CycX/HelD family.</text>
</comment>
<evidence type="ECO:0000256" key="1">
    <source>
        <dbReference type="ARBA" id="ARBA00002442"/>
    </source>
</evidence>
<keyword evidence="10 12" id="KW-1133">Transmembrane helix</keyword>
<gene>
    <name evidence="14" type="primary">ccmD</name>
    <name evidence="14" type="ORF">WG929_07430</name>
</gene>
<keyword evidence="15" id="KW-1185">Reference proteome</keyword>